<evidence type="ECO:0000313" key="2">
    <source>
        <dbReference type="Proteomes" id="UP001302812"/>
    </source>
</evidence>
<reference evidence="1" key="1">
    <citation type="journal article" date="2023" name="Mol. Phylogenet. Evol.">
        <title>Genome-scale phylogeny and comparative genomics of the fungal order Sordariales.</title>
        <authorList>
            <person name="Hensen N."/>
            <person name="Bonometti L."/>
            <person name="Westerberg I."/>
            <person name="Brannstrom I.O."/>
            <person name="Guillou S."/>
            <person name="Cros-Aarteil S."/>
            <person name="Calhoun S."/>
            <person name="Haridas S."/>
            <person name="Kuo A."/>
            <person name="Mondo S."/>
            <person name="Pangilinan J."/>
            <person name="Riley R."/>
            <person name="LaButti K."/>
            <person name="Andreopoulos B."/>
            <person name="Lipzen A."/>
            <person name="Chen C."/>
            <person name="Yan M."/>
            <person name="Daum C."/>
            <person name="Ng V."/>
            <person name="Clum A."/>
            <person name="Steindorff A."/>
            <person name="Ohm R.A."/>
            <person name="Martin F."/>
            <person name="Silar P."/>
            <person name="Natvig D.O."/>
            <person name="Lalanne C."/>
            <person name="Gautier V."/>
            <person name="Ament-Velasquez S.L."/>
            <person name="Kruys A."/>
            <person name="Hutchinson M.I."/>
            <person name="Powell A.J."/>
            <person name="Barry K."/>
            <person name="Miller A.N."/>
            <person name="Grigoriev I.V."/>
            <person name="Debuchy R."/>
            <person name="Gladieux P."/>
            <person name="Hiltunen Thoren M."/>
            <person name="Johannesson H."/>
        </authorList>
    </citation>
    <scope>NUCLEOTIDE SEQUENCE</scope>
    <source>
        <strain evidence="1">CBS 508.74</strain>
    </source>
</reference>
<gene>
    <name evidence="1" type="ORF">N656DRAFT_849432</name>
</gene>
<dbReference type="EMBL" id="MU853374">
    <property type="protein sequence ID" value="KAK4107389.1"/>
    <property type="molecule type" value="Genomic_DNA"/>
</dbReference>
<accession>A0AAN6QEM7</accession>
<proteinExistence type="predicted"/>
<dbReference type="Proteomes" id="UP001302812">
    <property type="component" value="Unassembled WGS sequence"/>
</dbReference>
<organism evidence="1 2">
    <name type="scientific">Canariomyces notabilis</name>
    <dbReference type="NCBI Taxonomy" id="2074819"/>
    <lineage>
        <taxon>Eukaryota</taxon>
        <taxon>Fungi</taxon>
        <taxon>Dikarya</taxon>
        <taxon>Ascomycota</taxon>
        <taxon>Pezizomycotina</taxon>
        <taxon>Sordariomycetes</taxon>
        <taxon>Sordariomycetidae</taxon>
        <taxon>Sordariales</taxon>
        <taxon>Chaetomiaceae</taxon>
        <taxon>Canariomyces</taxon>
    </lineage>
</organism>
<dbReference type="AlphaFoldDB" id="A0AAN6QEM7"/>
<evidence type="ECO:0000313" key="1">
    <source>
        <dbReference type="EMBL" id="KAK4107389.1"/>
    </source>
</evidence>
<name>A0AAN6QEM7_9PEZI</name>
<sequence>MAGSDCRSLNLPSIPDADLFDFDEKAPLLSIDIDLSGEINTVVGGDSSDHQTKALQFPPGPHSHHDTTFESWTITYHQPVTRTISQYRALGITWWSRTDVEEGYVLSVVANPHFSQGELAATVAEHQAAAAAYHLQSANFQQKGAVSQTNNDNSNGLALQYTAGLTQRLRALDWKVQDEIYDLLSDRAQSSSSPFRRWEWRVVVMSAVPGGDMTDAGSEGMGMKAAMDGQGLRTAGGEDQGRSSHCLPFAGIWQRVKTAWRNVKARRREMRRKRRERGLTIVEYRLILRGTETKTSEQGWGVYNRYSRPWKTFDYKEIAEIRAERRLSSISRTSEKYVVF</sequence>
<protein>
    <submittedName>
        <fullName evidence="1">Uncharacterized protein</fullName>
    </submittedName>
</protein>
<keyword evidence="2" id="KW-1185">Reference proteome</keyword>
<comment type="caution">
    <text evidence="1">The sequence shown here is derived from an EMBL/GenBank/DDBJ whole genome shotgun (WGS) entry which is preliminary data.</text>
</comment>
<reference evidence="1" key="2">
    <citation type="submission" date="2023-05" db="EMBL/GenBank/DDBJ databases">
        <authorList>
            <consortium name="Lawrence Berkeley National Laboratory"/>
            <person name="Steindorff A."/>
            <person name="Hensen N."/>
            <person name="Bonometti L."/>
            <person name="Westerberg I."/>
            <person name="Brannstrom I.O."/>
            <person name="Guillou S."/>
            <person name="Cros-Aarteil S."/>
            <person name="Calhoun S."/>
            <person name="Haridas S."/>
            <person name="Kuo A."/>
            <person name="Mondo S."/>
            <person name="Pangilinan J."/>
            <person name="Riley R."/>
            <person name="Labutti K."/>
            <person name="Andreopoulos B."/>
            <person name="Lipzen A."/>
            <person name="Chen C."/>
            <person name="Yanf M."/>
            <person name="Daum C."/>
            <person name="Ng V."/>
            <person name="Clum A."/>
            <person name="Ohm R."/>
            <person name="Martin F."/>
            <person name="Silar P."/>
            <person name="Natvig D."/>
            <person name="Lalanne C."/>
            <person name="Gautier V."/>
            <person name="Ament-Velasquez S.L."/>
            <person name="Kruys A."/>
            <person name="Hutchinson M.I."/>
            <person name="Powell A.J."/>
            <person name="Barry K."/>
            <person name="Miller A.N."/>
            <person name="Grigoriev I.V."/>
            <person name="Debuchy R."/>
            <person name="Gladieux P."/>
            <person name="Thoren M.H."/>
            <person name="Johannesson H."/>
        </authorList>
    </citation>
    <scope>NUCLEOTIDE SEQUENCE</scope>
    <source>
        <strain evidence="1">CBS 508.74</strain>
    </source>
</reference>
<dbReference type="GeneID" id="89943469"/>
<dbReference type="RefSeq" id="XP_064664959.1">
    <property type="nucleotide sequence ID" value="XM_064819343.1"/>
</dbReference>